<organism evidence="2 3">
    <name type="scientific">Paramagnetospirillum magnetotacticum MS-1</name>
    <dbReference type="NCBI Taxonomy" id="272627"/>
    <lineage>
        <taxon>Bacteria</taxon>
        <taxon>Pseudomonadati</taxon>
        <taxon>Pseudomonadota</taxon>
        <taxon>Alphaproteobacteria</taxon>
        <taxon>Rhodospirillales</taxon>
        <taxon>Magnetospirillaceae</taxon>
        <taxon>Paramagnetospirillum</taxon>
    </lineage>
</organism>
<dbReference type="STRING" id="272627.CCC_02083"/>
<dbReference type="RefSeq" id="WP_269078876.1">
    <property type="nucleotide sequence ID" value="NZ_JXSL01000027.1"/>
</dbReference>
<reference evidence="2 3" key="1">
    <citation type="submission" date="2015-01" db="EMBL/GenBank/DDBJ databases">
        <title>Genome Sequence of Magnetospirillum magnetotacticum Strain MS-1.</title>
        <authorList>
            <person name="Marinov G.K."/>
            <person name="Smalley M.D."/>
            <person name="DeSalvo G."/>
        </authorList>
    </citation>
    <scope>NUCLEOTIDE SEQUENCE [LARGE SCALE GENOMIC DNA]</scope>
    <source>
        <strain evidence="2 3">MS-1</strain>
    </source>
</reference>
<name>A0A0C2YU49_PARME</name>
<gene>
    <name evidence="2" type="ORF">CCC_02083</name>
</gene>
<sequence length="41" mass="4683">MSRHLTKSSFLVNDWTIVLLLLPVIVIMGLGFWLAIRSHFG</sequence>
<accession>A0A0C2YU49</accession>
<evidence type="ECO:0000313" key="3">
    <source>
        <dbReference type="Proteomes" id="UP000031971"/>
    </source>
</evidence>
<evidence type="ECO:0000256" key="1">
    <source>
        <dbReference type="SAM" id="Phobius"/>
    </source>
</evidence>
<feature type="transmembrane region" description="Helical" evidence="1">
    <location>
        <begin position="15"/>
        <end position="36"/>
    </location>
</feature>
<evidence type="ECO:0000313" key="2">
    <source>
        <dbReference type="EMBL" id="KIL98633.1"/>
    </source>
</evidence>
<comment type="caution">
    <text evidence="2">The sequence shown here is derived from an EMBL/GenBank/DDBJ whole genome shotgun (WGS) entry which is preliminary data.</text>
</comment>
<keyword evidence="1" id="KW-0472">Membrane</keyword>
<dbReference type="AlphaFoldDB" id="A0A0C2YU49"/>
<keyword evidence="1" id="KW-1133">Transmembrane helix</keyword>
<dbReference type="Proteomes" id="UP000031971">
    <property type="component" value="Unassembled WGS sequence"/>
</dbReference>
<proteinExistence type="predicted"/>
<protein>
    <submittedName>
        <fullName evidence="2">Uncharacterized protein</fullName>
    </submittedName>
</protein>
<keyword evidence="3" id="KW-1185">Reference proteome</keyword>
<keyword evidence="1" id="KW-0812">Transmembrane</keyword>
<dbReference type="EMBL" id="JXSL01000027">
    <property type="protein sequence ID" value="KIL98633.1"/>
    <property type="molecule type" value="Genomic_DNA"/>
</dbReference>